<dbReference type="GO" id="GO:0005782">
    <property type="term" value="C:peroxisomal matrix"/>
    <property type="evidence" value="ECO:0007669"/>
    <property type="project" value="TreeGrafter"/>
</dbReference>
<dbReference type="InterPro" id="IPR007956">
    <property type="entry name" value="Malonyl_CoA_deC_C"/>
</dbReference>
<dbReference type="Gene3D" id="3.40.630.150">
    <property type="entry name" value="Malonyl-CoA decarboxylase, catalytic domain"/>
    <property type="match status" value="1"/>
</dbReference>
<dbReference type="InterPro" id="IPR042303">
    <property type="entry name" value="Malonyl_CoA_deC_C_sf"/>
</dbReference>
<dbReference type="GO" id="GO:0006085">
    <property type="term" value="P:acetyl-CoA biosynthetic process"/>
    <property type="evidence" value="ECO:0007669"/>
    <property type="project" value="TreeGrafter"/>
</dbReference>
<evidence type="ECO:0000256" key="1">
    <source>
        <dbReference type="SAM" id="MobiDB-lite"/>
    </source>
</evidence>
<dbReference type="AlphaFoldDB" id="A0A7S3RUE2"/>
<protein>
    <recommendedName>
        <fullName evidence="2">Malonyl-CoA decarboxylase C-terminal domain-containing protein</fullName>
    </recommendedName>
</protein>
<accession>A0A7S3RUE2</accession>
<name>A0A7S3RUE2_EMIHU</name>
<sequence>MTRHPRMPGEPLVFVHVALVGEVPSRLAAVLPSAPPLPSVSPPSAPPPSASPPAAAASAAPPPFAPTTAAFYSISSPFSGLRGVPVGGLLIKQAAASLAAAEPSLRTFVTLSPVPGFRTWLTARLARQRASGGGGEDLSGEGAALNGLLQALSAAGLDETAPFSELGPLHGPISTGGVQSPEQERADAVRRSLVGLCARYLCRATQRQRALDPVAGFHMRNGAALIAIHWAANPSSYGLEESASIMVNYHYDMPEVEARHSAYVAKGVTELAASPEVWRLAHASGSLT</sequence>
<dbReference type="PANTHER" id="PTHR28641">
    <property type="match status" value="1"/>
</dbReference>
<dbReference type="GO" id="GO:2001294">
    <property type="term" value="P:malonyl-CoA catabolic process"/>
    <property type="evidence" value="ECO:0007669"/>
    <property type="project" value="TreeGrafter"/>
</dbReference>
<feature type="domain" description="Malonyl-CoA decarboxylase C-terminal" evidence="2">
    <location>
        <begin position="4"/>
        <end position="252"/>
    </location>
</feature>
<dbReference type="Pfam" id="PF05292">
    <property type="entry name" value="MCD"/>
    <property type="match status" value="1"/>
</dbReference>
<dbReference type="GO" id="GO:0005759">
    <property type="term" value="C:mitochondrial matrix"/>
    <property type="evidence" value="ECO:0007669"/>
    <property type="project" value="TreeGrafter"/>
</dbReference>
<feature type="region of interest" description="Disordered" evidence="1">
    <location>
        <begin position="34"/>
        <end position="60"/>
    </location>
</feature>
<reference evidence="3" key="1">
    <citation type="submission" date="2021-01" db="EMBL/GenBank/DDBJ databases">
        <authorList>
            <person name="Corre E."/>
            <person name="Pelletier E."/>
            <person name="Niang G."/>
            <person name="Scheremetjew M."/>
            <person name="Finn R."/>
            <person name="Kale V."/>
            <person name="Holt S."/>
            <person name="Cochrane G."/>
            <person name="Meng A."/>
            <person name="Brown T."/>
            <person name="Cohen L."/>
        </authorList>
    </citation>
    <scope>NUCLEOTIDE SEQUENCE</scope>
    <source>
        <strain evidence="3">379</strain>
    </source>
</reference>
<evidence type="ECO:0000259" key="2">
    <source>
        <dbReference type="Pfam" id="PF05292"/>
    </source>
</evidence>
<evidence type="ECO:0000313" key="3">
    <source>
        <dbReference type="EMBL" id="CAE0535130.1"/>
    </source>
</evidence>
<dbReference type="InterPro" id="IPR038917">
    <property type="entry name" value="Malonyl_CoA_deC"/>
</dbReference>
<dbReference type="EMBL" id="HBIR01011269">
    <property type="protein sequence ID" value="CAE0535130.1"/>
    <property type="molecule type" value="Transcribed_RNA"/>
</dbReference>
<organism evidence="3">
    <name type="scientific">Emiliania huxleyi</name>
    <name type="common">Coccolithophore</name>
    <name type="synonym">Pontosphaera huxleyi</name>
    <dbReference type="NCBI Taxonomy" id="2903"/>
    <lineage>
        <taxon>Eukaryota</taxon>
        <taxon>Haptista</taxon>
        <taxon>Haptophyta</taxon>
        <taxon>Prymnesiophyceae</taxon>
        <taxon>Isochrysidales</taxon>
        <taxon>Noelaerhabdaceae</taxon>
        <taxon>Emiliania</taxon>
    </lineage>
</organism>
<dbReference type="PANTHER" id="PTHR28641:SF1">
    <property type="entry name" value="MALONYL-COA DECARBOXYLASE, MITOCHONDRIAL"/>
    <property type="match status" value="1"/>
</dbReference>
<gene>
    <name evidence="3" type="ORF">EHUX00137_LOCUS8116</name>
</gene>
<proteinExistence type="predicted"/>
<dbReference type="GO" id="GO:0050080">
    <property type="term" value="F:malonyl-CoA decarboxylase activity"/>
    <property type="evidence" value="ECO:0007669"/>
    <property type="project" value="InterPro"/>
</dbReference>
<dbReference type="GO" id="GO:0006633">
    <property type="term" value="P:fatty acid biosynthetic process"/>
    <property type="evidence" value="ECO:0007669"/>
    <property type="project" value="InterPro"/>
</dbReference>
<feature type="compositionally biased region" description="Pro residues" evidence="1">
    <location>
        <begin position="34"/>
        <end position="51"/>
    </location>
</feature>